<dbReference type="InterPro" id="IPR036890">
    <property type="entry name" value="HATPase_C_sf"/>
</dbReference>
<dbReference type="RefSeq" id="WP_088248821.1">
    <property type="nucleotide sequence ID" value="NZ_NHMK01000015.1"/>
</dbReference>
<dbReference type="Gene3D" id="3.30.565.10">
    <property type="entry name" value="Histidine kinase-like ATPase, C-terminal domain"/>
    <property type="match status" value="1"/>
</dbReference>
<keyword evidence="2" id="KW-1185">Reference proteome</keyword>
<accession>A0A246BJX1</accession>
<sequence>MIQPTTRTRSFAVSKGIIVHLIKSQAGSLGKALMESVMNGIDAGATRIDITLDRKGYTVQDNGHGFQTVTDIERYFEEFGFDHTTEEEAGRRQFGQFGLGRGQQWNWAHTLWRTRTFEMHVDIRASGLDYTLHEGLPDEPGTTITGTFYEAISTQEVLTHVKHLGELVKYSPVPVFVNGQDVTTHPDSVRTWTHTTDEAWIQAKEHGPLRVYNMGMFVVEIPPHRAGCSGTVVTKPGSALTLNMARNDILDNEDGLWRRLKKLLKDIGDERTRTSARVSESDLRRFTAQVAVYDADFTQYQKLRLFTDAAGKGLTITKLITSLRETGVLTLHSAEHATLSRRAVENRMATVLEPKTLERWHVETLGELVELLERYSSHAGRFGQYDGMRHAEVLAQVRVEPNLPHAVPELRGFFTLNATVKGYPKLILDGLREVSRDVQFAVWTYRGGRYGRSGPFREYSLKAGQSDVADVWTDGQQYLAVHEDRLSGAGTARDVELIILDTLTTLLPGRNSMTEVPDDSTAEDLMHVLRATPRLTEWTFQVIRHVAQEGLRQGVKVPHRLLQVLGQAERLDDQAQREPALN</sequence>
<name>A0A246BJX1_9DEIO</name>
<dbReference type="SUPFAM" id="SSF55874">
    <property type="entry name" value="ATPase domain of HSP90 chaperone/DNA topoisomerase II/histidine kinase"/>
    <property type="match status" value="1"/>
</dbReference>
<dbReference type="OrthoDB" id="8478062at2"/>
<evidence type="ECO:0000313" key="1">
    <source>
        <dbReference type="EMBL" id="OWL95624.1"/>
    </source>
</evidence>
<organism evidence="1 2">
    <name type="scientific">Deinococcus indicus</name>
    <dbReference type="NCBI Taxonomy" id="223556"/>
    <lineage>
        <taxon>Bacteria</taxon>
        <taxon>Thermotogati</taxon>
        <taxon>Deinococcota</taxon>
        <taxon>Deinococci</taxon>
        <taxon>Deinococcales</taxon>
        <taxon>Deinococcaceae</taxon>
        <taxon>Deinococcus</taxon>
    </lineage>
</organism>
<dbReference type="Pfam" id="PF13589">
    <property type="entry name" value="HATPase_c_3"/>
    <property type="match status" value="1"/>
</dbReference>
<reference evidence="1 2" key="1">
    <citation type="submission" date="2017-05" db="EMBL/GenBank/DDBJ databases">
        <title>De novo genome assembly of Deniococcus indicus strain DR1.</title>
        <authorList>
            <person name="Chauhan D."/>
            <person name="Yennamalli R.M."/>
            <person name="Priyadarshini R."/>
        </authorList>
    </citation>
    <scope>NUCLEOTIDE SEQUENCE [LARGE SCALE GENOMIC DNA]</scope>
    <source>
        <strain evidence="1 2">DR1</strain>
    </source>
</reference>
<protein>
    <submittedName>
        <fullName evidence="1">Uncharacterized protein</fullName>
    </submittedName>
</protein>
<dbReference type="EMBL" id="NHMK01000015">
    <property type="protein sequence ID" value="OWL95624.1"/>
    <property type="molecule type" value="Genomic_DNA"/>
</dbReference>
<gene>
    <name evidence="1" type="ORF">CBQ26_11665</name>
</gene>
<dbReference type="Proteomes" id="UP000197208">
    <property type="component" value="Unassembled WGS sequence"/>
</dbReference>
<comment type="caution">
    <text evidence="1">The sequence shown here is derived from an EMBL/GenBank/DDBJ whole genome shotgun (WGS) entry which is preliminary data.</text>
</comment>
<evidence type="ECO:0000313" key="2">
    <source>
        <dbReference type="Proteomes" id="UP000197208"/>
    </source>
</evidence>
<dbReference type="AlphaFoldDB" id="A0A246BJX1"/>
<proteinExistence type="predicted"/>